<protein>
    <submittedName>
        <fullName evidence="1">Competence protein ComK</fullName>
    </submittedName>
</protein>
<evidence type="ECO:0000313" key="2">
    <source>
        <dbReference type="Proteomes" id="UP000626844"/>
    </source>
</evidence>
<sequence>MKTKVKNEVRYFVKPETMAIFPHPQEKKLMSKVIEEEKELIIDQRPLELIDYSCKYYSASYEGRKIGTRELIDITHKPPIIVDPVQVIYFFPTQSANNPQCVWISHKHVYKYVSNESDQTIVTFTNNKKITIPVSLPSFKNQLYRTGHLKTVMDSRIEEEQRRMNMVFMPPSSPQSMSMIYEQMMRNWRNQN</sequence>
<name>A0A926NMC1_9BACI</name>
<keyword evidence="2" id="KW-1185">Reference proteome</keyword>
<dbReference type="AlphaFoldDB" id="A0A926NMC1"/>
<dbReference type="Pfam" id="PF06338">
    <property type="entry name" value="ComK"/>
    <property type="match status" value="1"/>
</dbReference>
<proteinExistence type="predicted"/>
<gene>
    <name evidence="1" type="ORF">IC621_10465</name>
</gene>
<dbReference type="EMBL" id="JACXAI010000011">
    <property type="protein sequence ID" value="MBD1380652.1"/>
    <property type="molecule type" value="Genomic_DNA"/>
</dbReference>
<dbReference type="Proteomes" id="UP000626844">
    <property type="component" value="Unassembled WGS sequence"/>
</dbReference>
<accession>A0A926NMC1</accession>
<reference evidence="1" key="1">
    <citation type="submission" date="2020-09" db="EMBL/GenBank/DDBJ databases">
        <title>A novel bacterium of genus Bacillus, isolated from South China Sea.</title>
        <authorList>
            <person name="Huang H."/>
            <person name="Mo K."/>
            <person name="Hu Y."/>
        </authorList>
    </citation>
    <scope>NUCLEOTIDE SEQUENCE</scope>
    <source>
        <strain evidence="1">IB182487</strain>
    </source>
</reference>
<organism evidence="1 2">
    <name type="scientific">Metabacillus arenae</name>
    <dbReference type="NCBI Taxonomy" id="2771434"/>
    <lineage>
        <taxon>Bacteria</taxon>
        <taxon>Bacillati</taxon>
        <taxon>Bacillota</taxon>
        <taxon>Bacilli</taxon>
        <taxon>Bacillales</taxon>
        <taxon>Bacillaceae</taxon>
        <taxon>Metabacillus</taxon>
    </lineage>
</organism>
<evidence type="ECO:0000313" key="1">
    <source>
        <dbReference type="EMBL" id="MBD1380652.1"/>
    </source>
</evidence>
<dbReference type="PIRSF" id="PIRSF011560">
    <property type="entry name" value="ComK"/>
    <property type="match status" value="1"/>
</dbReference>
<dbReference type="GO" id="GO:0030420">
    <property type="term" value="P:establishment of competence for transformation"/>
    <property type="evidence" value="ECO:0007669"/>
    <property type="project" value="InterPro"/>
</dbReference>
<comment type="caution">
    <text evidence="1">The sequence shown here is derived from an EMBL/GenBank/DDBJ whole genome shotgun (WGS) entry which is preliminary data.</text>
</comment>
<dbReference type="RefSeq" id="WP_191158247.1">
    <property type="nucleotide sequence ID" value="NZ_JACXAI010000011.1"/>
</dbReference>
<dbReference type="InterPro" id="IPR010461">
    <property type="entry name" value="ComK"/>
</dbReference>